<name>A0A1D6QK90_MAIZE</name>
<reference evidence="1" key="1">
    <citation type="submission" date="2015-12" db="EMBL/GenBank/DDBJ databases">
        <title>Update maize B73 reference genome by single molecule sequencing technologies.</title>
        <authorList>
            <consortium name="Maize Genome Sequencing Project"/>
            <person name="Ware D."/>
        </authorList>
    </citation>
    <scope>NUCLEOTIDE SEQUENCE</scope>
    <source>
        <tissue evidence="1">Seedling</tissue>
    </source>
</reference>
<evidence type="ECO:0000313" key="1">
    <source>
        <dbReference type="EMBL" id="AQK58146.1"/>
    </source>
</evidence>
<dbReference type="EMBL" id="CM000780">
    <property type="protein sequence ID" value="AQK58146.1"/>
    <property type="molecule type" value="Genomic_DNA"/>
</dbReference>
<gene>
    <name evidence="1" type="ORF">ZEAMMB73_Zm00001d052822</name>
</gene>
<dbReference type="AlphaFoldDB" id="A0A1D6QK90"/>
<organism evidence="1">
    <name type="scientific">Zea mays</name>
    <name type="common">Maize</name>
    <dbReference type="NCBI Taxonomy" id="4577"/>
    <lineage>
        <taxon>Eukaryota</taxon>
        <taxon>Viridiplantae</taxon>
        <taxon>Streptophyta</taxon>
        <taxon>Embryophyta</taxon>
        <taxon>Tracheophyta</taxon>
        <taxon>Spermatophyta</taxon>
        <taxon>Magnoliopsida</taxon>
        <taxon>Liliopsida</taxon>
        <taxon>Poales</taxon>
        <taxon>Poaceae</taxon>
        <taxon>PACMAD clade</taxon>
        <taxon>Panicoideae</taxon>
        <taxon>Andropogonodae</taxon>
        <taxon>Andropogoneae</taxon>
        <taxon>Tripsacinae</taxon>
        <taxon>Zea</taxon>
    </lineage>
</organism>
<dbReference type="STRING" id="4577.A0A1D6QK90"/>
<protein>
    <submittedName>
        <fullName evidence="1">Uncharacterized protein</fullName>
    </submittedName>
</protein>
<accession>A0A1D6QK90</accession>
<dbReference type="InParanoid" id="A0A1D6QK90"/>
<dbReference type="ExpressionAtlas" id="A0A1D6QK90">
    <property type="expression patterns" value="baseline and differential"/>
</dbReference>
<sequence>MAGASSCFISSKTLHMFSFELLNFLKLIRTFLAQLAQIRAVVAVAFLASPSATVVIDDKGSDDGSILQLSSIANFIVSHCSSGLDSDTQRRWCSGSGTARRLRAATARCRAPTGSAINTMDTLQEAPSTPLEATAALYTIQFAVYFFFSEEDERISSTLFSTSRRMNILRNQKDPLSSTTQRLWLFTKAVRSDLLHKICESSSWTSGLRLHWQASGSWTLVQEASDYT</sequence>
<proteinExistence type="predicted"/>